<name>W1P2T3_AMBTC</name>
<keyword evidence="2" id="KW-1185">Reference proteome</keyword>
<reference evidence="2" key="1">
    <citation type="journal article" date="2013" name="Science">
        <title>The Amborella genome and the evolution of flowering plants.</title>
        <authorList>
            <consortium name="Amborella Genome Project"/>
        </authorList>
    </citation>
    <scope>NUCLEOTIDE SEQUENCE [LARGE SCALE GENOMIC DNA]</scope>
</reference>
<dbReference type="EMBL" id="KI394680">
    <property type="protein sequence ID" value="ERN01906.1"/>
    <property type="molecule type" value="Genomic_DNA"/>
</dbReference>
<dbReference type="Proteomes" id="UP000017836">
    <property type="component" value="Unassembled WGS sequence"/>
</dbReference>
<gene>
    <name evidence="1" type="ORF">AMTR_s00089p00174120</name>
</gene>
<proteinExistence type="predicted"/>
<evidence type="ECO:0000313" key="2">
    <source>
        <dbReference type="Proteomes" id="UP000017836"/>
    </source>
</evidence>
<dbReference type="AlphaFoldDB" id="W1P2T3"/>
<evidence type="ECO:0000313" key="1">
    <source>
        <dbReference type="EMBL" id="ERN01906.1"/>
    </source>
</evidence>
<dbReference type="HOGENOM" id="CLU_2152195_0_0_1"/>
<accession>W1P2T3</accession>
<protein>
    <submittedName>
        <fullName evidence="1">Uncharacterized protein</fullName>
    </submittedName>
</protein>
<organism evidence="1 2">
    <name type="scientific">Amborella trichopoda</name>
    <dbReference type="NCBI Taxonomy" id="13333"/>
    <lineage>
        <taxon>Eukaryota</taxon>
        <taxon>Viridiplantae</taxon>
        <taxon>Streptophyta</taxon>
        <taxon>Embryophyta</taxon>
        <taxon>Tracheophyta</taxon>
        <taxon>Spermatophyta</taxon>
        <taxon>Magnoliopsida</taxon>
        <taxon>Amborellales</taxon>
        <taxon>Amborellaceae</taxon>
        <taxon>Amborella</taxon>
    </lineage>
</organism>
<sequence>MARLIGLVRNPLAQTKSGCGPRALSLSPASLLLCYPGLTLCVDLGSFLQPGPLSSIPFPPRDTCSSSLEALAALRCDLSLPAVVRATAHPLVSCVAALYLPCLVAFPPFPAVR</sequence>
<feature type="non-terminal residue" evidence="1">
    <location>
        <position position="113"/>
    </location>
</feature>